<gene>
    <name evidence="6" type="ORF">FJY68_07505</name>
</gene>
<comment type="caution">
    <text evidence="6">The sequence shown here is derived from an EMBL/GenBank/DDBJ whole genome shotgun (WGS) entry which is preliminary data.</text>
</comment>
<dbReference type="EMBL" id="VGIR01000039">
    <property type="protein sequence ID" value="MBM3331679.1"/>
    <property type="molecule type" value="Genomic_DNA"/>
</dbReference>
<dbReference type="Pfam" id="PF01103">
    <property type="entry name" value="Omp85"/>
    <property type="match status" value="1"/>
</dbReference>
<comment type="subcellular location">
    <subcellularLocation>
        <location evidence="1">Membrane</location>
    </subcellularLocation>
</comment>
<evidence type="ECO:0000313" key="6">
    <source>
        <dbReference type="EMBL" id="MBM3331679.1"/>
    </source>
</evidence>
<dbReference type="AlphaFoldDB" id="A0A938BTC1"/>
<dbReference type="GO" id="GO:0019867">
    <property type="term" value="C:outer membrane"/>
    <property type="evidence" value="ECO:0007669"/>
    <property type="project" value="InterPro"/>
</dbReference>
<dbReference type="PANTHER" id="PTHR12815">
    <property type="entry name" value="SORTING AND ASSEMBLY MACHINERY SAMM50 PROTEIN FAMILY MEMBER"/>
    <property type="match status" value="1"/>
</dbReference>
<evidence type="ECO:0000259" key="5">
    <source>
        <dbReference type="Pfam" id="PF01103"/>
    </source>
</evidence>
<keyword evidence="3" id="KW-0812">Transmembrane</keyword>
<evidence type="ECO:0000256" key="1">
    <source>
        <dbReference type="ARBA" id="ARBA00004370"/>
    </source>
</evidence>
<name>A0A938BTC1_UNCW3</name>
<sequence>MSIWSDVRVVPGRLFWSTLLVCSTAVAQTASGNGSVAAAGFDSLSAGSLGQSSVGGWRIEGDTIIIDDGLIRSLPGRGALFDRAAVDRAAAVVLAACENSGYPFAVVTPLSLLQESGFVFPTLRVVSGPKVEVRYLEFSGKPGTKPGLLERVAGFSPGTYSQTSAARWRLNLERSGLVVVDSQAIVGDERAYGFRYWVTGLNVNRASGVAGFSPSDRKLTGVLLVSFRNLFDTGRRLEAGWQSAYSRTSYRLSYTEPWVLGTTIDLTANARQQTIDTTSAETNLALSARVRAAALTTVSFETGYDRLTDAVSRTRANVVWAGTGVLLDSRDFPANPRSGIRLSALTKVGNRSTDSAGSDGVAHVELGLNGILPCARNLAWSSMVGLRAVYSAAALTESELYFLGGPGTVRGYREEEFASARVGWFWTELRHSLERASSVYPFLDVGVYQDPLGWQVKPGYGAGTSVATQVGIFGLDYGVAFRDNPLRGKVHLRYDVTF</sequence>
<keyword evidence="4" id="KW-0472">Membrane</keyword>
<evidence type="ECO:0000256" key="2">
    <source>
        <dbReference type="ARBA" id="ARBA00022452"/>
    </source>
</evidence>
<dbReference type="InterPro" id="IPR039910">
    <property type="entry name" value="D15-like"/>
</dbReference>
<evidence type="ECO:0000256" key="3">
    <source>
        <dbReference type="ARBA" id="ARBA00022692"/>
    </source>
</evidence>
<dbReference type="Gene3D" id="2.40.160.50">
    <property type="entry name" value="membrane protein fhac: a member of the omp85/tpsb transporter family"/>
    <property type="match status" value="1"/>
</dbReference>
<keyword evidence="2" id="KW-1134">Transmembrane beta strand</keyword>
<evidence type="ECO:0000256" key="4">
    <source>
        <dbReference type="ARBA" id="ARBA00023136"/>
    </source>
</evidence>
<dbReference type="PANTHER" id="PTHR12815:SF18">
    <property type="entry name" value="SORTING AND ASSEMBLY MACHINERY COMPONENT 50 HOMOLOG"/>
    <property type="match status" value="1"/>
</dbReference>
<organism evidence="6 7">
    <name type="scientific">candidate division WOR-3 bacterium</name>
    <dbReference type="NCBI Taxonomy" id="2052148"/>
    <lineage>
        <taxon>Bacteria</taxon>
        <taxon>Bacteria division WOR-3</taxon>
    </lineage>
</organism>
<dbReference type="InterPro" id="IPR000184">
    <property type="entry name" value="Bac_surfAg_D15"/>
</dbReference>
<feature type="domain" description="Bacterial surface antigen (D15)" evidence="5">
    <location>
        <begin position="229"/>
        <end position="481"/>
    </location>
</feature>
<proteinExistence type="predicted"/>
<protein>
    <recommendedName>
        <fullName evidence="5">Bacterial surface antigen (D15) domain-containing protein</fullName>
    </recommendedName>
</protein>
<reference evidence="6" key="1">
    <citation type="submission" date="2019-03" db="EMBL/GenBank/DDBJ databases">
        <title>Lake Tanganyika Metagenome-Assembled Genomes (MAGs).</title>
        <authorList>
            <person name="Tran P."/>
        </authorList>
    </citation>
    <scope>NUCLEOTIDE SEQUENCE</scope>
    <source>
        <strain evidence="6">K_DeepCast_150m_m2_040</strain>
    </source>
</reference>
<dbReference type="Proteomes" id="UP000779900">
    <property type="component" value="Unassembled WGS sequence"/>
</dbReference>
<accession>A0A938BTC1</accession>
<evidence type="ECO:0000313" key="7">
    <source>
        <dbReference type="Proteomes" id="UP000779900"/>
    </source>
</evidence>